<accession>A0A9P0HDL5</accession>
<protein>
    <submittedName>
        <fullName evidence="1">Uncharacterized protein</fullName>
    </submittedName>
</protein>
<sequence length="93" mass="10175">MDLDGPRTWNISLKTGAAFESKARRVSRGVVRHCSGQRNGITISVAEQLPQPAHEHTPPMYCSTYIKPKQTPSYIFISADDINAKSSEIGDSG</sequence>
<evidence type="ECO:0000313" key="1">
    <source>
        <dbReference type="EMBL" id="CAH1399857.1"/>
    </source>
</evidence>
<dbReference type="EMBL" id="OV725080">
    <property type="protein sequence ID" value="CAH1399857.1"/>
    <property type="molecule type" value="Genomic_DNA"/>
</dbReference>
<dbReference type="Proteomes" id="UP001152798">
    <property type="component" value="Chromosome 4"/>
</dbReference>
<gene>
    <name evidence="1" type="ORF">NEZAVI_LOCUS9214</name>
</gene>
<dbReference type="AlphaFoldDB" id="A0A9P0HDL5"/>
<organism evidence="1 2">
    <name type="scientific">Nezara viridula</name>
    <name type="common">Southern green stink bug</name>
    <name type="synonym">Cimex viridulus</name>
    <dbReference type="NCBI Taxonomy" id="85310"/>
    <lineage>
        <taxon>Eukaryota</taxon>
        <taxon>Metazoa</taxon>
        <taxon>Ecdysozoa</taxon>
        <taxon>Arthropoda</taxon>
        <taxon>Hexapoda</taxon>
        <taxon>Insecta</taxon>
        <taxon>Pterygota</taxon>
        <taxon>Neoptera</taxon>
        <taxon>Paraneoptera</taxon>
        <taxon>Hemiptera</taxon>
        <taxon>Heteroptera</taxon>
        <taxon>Panheteroptera</taxon>
        <taxon>Pentatomomorpha</taxon>
        <taxon>Pentatomoidea</taxon>
        <taxon>Pentatomidae</taxon>
        <taxon>Pentatominae</taxon>
        <taxon>Nezara</taxon>
    </lineage>
</organism>
<evidence type="ECO:0000313" key="2">
    <source>
        <dbReference type="Proteomes" id="UP001152798"/>
    </source>
</evidence>
<name>A0A9P0HDL5_NEZVI</name>
<keyword evidence="2" id="KW-1185">Reference proteome</keyword>
<reference evidence="1" key="1">
    <citation type="submission" date="2022-01" db="EMBL/GenBank/DDBJ databases">
        <authorList>
            <person name="King R."/>
        </authorList>
    </citation>
    <scope>NUCLEOTIDE SEQUENCE</scope>
</reference>
<proteinExistence type="predicted"/>